<accession>A0A1H4EYX6</accession>
<dbReference type="RefSeq" id="WP_091344336.1">
    <property type="nucleotide sequence ID" value="NZ_FNRM01000008.1"/>
</dbReference>
<name>A0A1H4EYX6_ALKAM</name>
<dbReference type="PANTHER" id="PTHR35812:SF1">
    <property type="entry name" value="LIPOPROTEIN"/>
    <property type="match status" value="1"/>
</dbReference>
<dbReference type="PANTHER" id="PTHR35812">
    <property type="entry name" value="LIPOPROTEIN"/>
    <property type="match status" value="1"/>
</dbReference>
<evidence type="ECO:0000313" key="4">
    <source>
        <dbReference type="Proteomes" id="UP000198773"/>
    </source>
</evidence>
<dbReference type="EMBL" id="FNRM01000008">
    <property type="protein sequence ID" value="SEA90181.1"/>
    <property type="molecule type" value="Genomic_DNA"/>
</dbReference>
<sequence length="170" mass="19111">MRYFVLLSALLSVGFVQASQVCFPEISASTQSDDFIALPGGQVHQQSKGLIWQRCLYGQSWNHAEQRCDGAAIRLTWQEALQQSTTLSVPAAVWRVPDVKEAMSIVERQCVDPAIRLSVFPNTNSENIWTSTTVQAMPVEAWAIAMYSGKNNRKGKEQQLYVRFVRLSDE</sequence>
<keyword evidence="4" id="KW-1185">Reference proteome</keyword>
<protein>
    <recommendedName>
        <fullName evidence="2">Lcl C-terminal domain-containing protein</fullName>
    </recommendedName>
</protein>
<proteinExistence type="predicted"/>
<feature type="chain" id="PRO_5011433672" description="Lcl C-terminal domain-containing protein" evidence="1">
    <location>
        <begin position="19"/>
        <end position="170"/>
    </location>
</feature>
<reference evidence="3 4" key="1">
    <citation type="submission" date="2016-10" db="EMBL/GenBank/DDBJ databases">
        <authorList>
            <person name="de Groot N.N."/>
        </authorList>
    </citation>
    <scope>NUCLEOTIDE SEQUENCE [LARGE SCALE GENOMIC DNA]</scope>
    <source>
        <strain evidence="3 4">CGMCC 1.3430</strain>
    </source>
</reference>
<dbReference type="STRING" id="152573.SAMN04488051_10892"/>
<keyword evidence="1" id="KW-0732">Signal</keyword>
<evidence type="ECO:0000313" key="3">
    <source>
        <dbReference type="EMBL" id="SEA90181.1"/>
    </source>
</evidence>
<dbReference type="OrthoDB" id="9793251at2"/>
<gene>
    <name evidence="3" type="ORF">SAMN04488051_10892</name>
</gene>
<evidence type="ECO:0000256" key="1">
    <source>
        <dbReference type="SAM" id="SignalP"/>
    </source>
</evidence>
<organism evidence="3 4">
    <name type="scientific">Alkalimonas amylolytica</name>
    <dbReference type="NCBI Taxonomy" id="152573"/>
    <lineage>
        <taxon>Bacteria</taxon>
        <taxon>Pseudomonadati</taxon>
        <taxon>Pseudomonadota</taxon>
        <taxon>Gammaproteobacteria</taxon>
        <taxon>Alkalimonas</taxon>
    </lineage>
</organism>
<feature type="domain" description="Lcl C-terminal" evidence="2">
    <location>
        <begin position="42"/>
        <end position="166"/>
    </location>
</feature>
<dbReference type="Proteomes" id="UP000198773">
    <property type="component" value="Unassembled WGS sequence"/>
</dbReference>
<evidence type="ECO:0000259" key="2">
    <source>
        <dbReference type="Pfam" id="PF07603"/>
    </source>
</evidence>
<dbReference type="Pfam" id="PF07603">
    <property type="entry name" value="Lcl_C"/>
    <property type="match status" value="1"/>
</dbReference>
<dbReference type="AlphaFoldDB" id="A0A1H4EYX6"/>
<feature type="signal peptide" evidence="1">
    <location>
        <begin position="1"/>
        <end position="18"/>
    </location>
</feature>
<dbReference type="InterPro" id="IPR011460">
    <property type="entry name" value="Lcl_C"/>
</dbReference>